<dbReference type="EC" id="3.1.3.48" evidence="1"/>
<keyword evidence="2" id="KW-1185">Reference proteome</keyword>
<dbReference type="GO" id="GO:0004725">
    <property type="term" value="F:protein tyrosine phosphatase activity"/>
    <property type="evidence" value="ECO:0007669"/>
    <property type="project" value="UniProtKB-EC"/>
</dbReference>
<dbReference type="SUPFAM" id="SSF52788">
    <property type="entry name" value="Phosphotyrosine protein phosphatases I"/>
    <property type="match status" value="1"/>
</dbReference>
<dbReference type="PANTHER" id="PTHR43428">
    <property type="entry name" value="ARSENATE REDUCTASE"/>
    <property type="match status" value="1"/>
</dbReference>
<sequence>MLRTMNRTLMTVWFALDTTIFVPSNAKNTVSFHSPLKSYIDARMGEFDQIPVDRRAELADFAKRIQAGGHDGVRKLNFICTHNSRRSHLAQIWATVAAQHFGVDGIETFSGGTEATAMNSRIVDTLRRSGLSVSTNPGPAHTNPLYKVAYSDSDVAPAVECFSKVYDQSPNPSEDFIAVMVCSNADTHCPIVRGASDRIVIKYDDPKVSDDTVDESVIYDARCGQIAREMLYAFSLL</sequence>
<dbReference type="EMBL" id="SJPW01000001">
    <property type="protein sequence ID" value="TWU60332.1"/>
    <property type="molecule type" value="Genomic_DNA"/>
</dbReference>
<organism evidence="1 2">
    <name type="scientific">Rubripirellula tenax</name>
    <dbReference type="NCBI Taxonomy" id="2528015"/>
    <lineage>
        <taxon>Bacteria</taxon>
        <taxon>Pseudomonadati</taxon>
        <taxon>Planctomycetota</taxon>
        <taxon>Planctomycetia</taxon>
        <taxon>Pirellulales</taxon>
        <taxon>Pirellulaceae</taxon>
        <taxon>Rubripirellula</taxon>
    </lineage>
</organism>
<gene>
    <name evidence="1" type="primary">arsC</name>
    <name evidence="1" type="ORF">Poly51_06070</name>
</gene>
<protein>
    <submittedName>
        <fullName evidence="1">Protein ArsC</fullName>
        <ecNumber evidence="1">3.1.3.48</ecNumber>
    </submittedName>
</protein>
<evidence type="ECO:0000313" key="1">
    <source>
        <dbReference type="EMBL" id="TWU60332.1"/>
    </source>
</evidence>
<dbReference type="Gene3D" id="3.40.50.2300">
    <property type="match status" value="1"/>
</dbReference>
<dbReference type="AlphaFoldDB" id="A0A5C6FLA8"/>
<dbReference type="PANTHER" id="PTHR43428:SF1">
    <property type="entry name" value="ARSENATE REDUCTASE"/>
    <property type="match status" value="1"/>
</dbReference>
<accession>A0A5C6FLA8</accession>
<keyword evidence="1" id="KW-0378">Hydrolase</keyword>
<dbReference type="Proteomes" id="UP000318288">
    <property type="component" value="Unassembled WGS sequence"/>
</dbReference>
<evidence type="ECO:0000313" key="2">
    <source>
        <dbReference type="Proteomes" id="UP000318288"/>
    </source>
</evidence>
<comment type="caution">
    <text evidence="1">The sequence shown here is derived from an EMBL/GenBank/DDBJ whole genome shotgun (WGS) entry which is preliminary data.</text>
</comment>
<reference evidence="1 2" key="1">
    <citation type="submission" date="2019-02" db="EMBL/GenBank/DDBJ databases">
        <title>Deep-cultivation of Planctomycetes and their phenomic and genomic characterization uncovers novel biology.</title>
        <authorList>
            <person name="Wiegand S."/>
            <person name="Jogler M."/>
            <person name="Boedeker C."/>
            <person name="Pinto D."/>
            <person name="Vollmers J."/>
            <person name="Rivas-Marin E."/>
            <person name="Kohn T."/>
            <person name="Peeters S.H."/>
            <person name="Heuer A."/>
            <person name="Rast P."/>
            <person name="Oberbeckmann S."/>
            <person name="Bunk B."/>
            <person name="Jeske O."/>
            <person name="Meyerdierks A."/>
            <person name="Storesund J.E."/>
            <person name="Kallscheuer N."/>
            <person name="Luecker S."/>
            <person name="Lage O.M."/>
            <person name="Pohl T."/>
            <person name="Merkel B.J."/>
            <person name="Hornburger P."/>
            <person name="Mueller R.-W."/>
            <person name="Bruemmer F."/>
            <person name="Labrenz M."/>
            <person name="Spormann A.M."/>
            <person name="Op Den Camp H."/>
            <person name="Overmann J."/>
            <person name="Amann R."/>
            <person name="Jetten M.S.M."/>
            <person name="Mascher T."/>
            <person name="Medema M.H."/>
            <person name="Devos D.P."/>
            <person name="Kaster A.-K."/>
            <person name="Ovreas L."/>
            <person name="Rohde M."/>
            <person name="Galperin M.Y."/>
            <person name="Jogler C."/>
        </authorList>
    </citation>
    <scope>NUCLEOTIDE SEQUENCE [LARGE SCALE GENOMIC DNA]</scope>
    <source>
        <strain evidence="1 2">Poly51</strain>
    </source>
</reference>
<name>A0A5C6FLA8_9BACT</name>
<dbReference type="InterPro" id="IPR036196">
    <property type="entry name" value="Ptyr_pPase_sf"/>
</dbReference>
<proteinExistence type="predicted"/>